<name>A0ACD1AEA4_9FIRM</name>
<evidence type="ECO:0000313" key="1">
    <source>
        <dbReference type="EMBL" id="QOX64599.1"/>
    </source>
</evidence>
<protein>
    <submittedName>
        <fullName evidence="1">Calcium/sodium antiporter</fullName>
    </submittedName>
</protein>
<gene>
    <name evidence="1" type="ORF">FRZ06_15250</name>
</gene>
<reference evidence="1" key="1">
    <citation type="submission" date="2019-08" db="EMBL/GenBank/DDBJ databases">
        <title>Genome sequence of Clostridiales bacterium MT110.</title>
        <authorList>
            <person name="Cao J."/>
        </authorList>
    </citation>
    <scope>NUCLEOTIDE SEQUENCE</scope>
    <source>
        <strain evidence="1">MT110</strain>
    </source>
</reference>
<evidence type="ECO:0000313" key="2">
    <source>
        <dbReference type="Proteomes" id="UP000594014"/>
    </source>
</evidence>
<dbReference type="EMBL" id="CP042469">
    <property type="protein sequence ID" value="QOX64599.1"/>
    <property type="molecule type" value="Genomic_DNA"/>
</dbReference>
<keyword evidence="2" id="KW-1185">Reference proteome</keyword>
<accession>A0ACD1AEA4</accession>
<dbReference type="Proteomes" id="UP000594014">
    <property type="component" value="Chromosome"/>
</dbReference>
<organism evidence="1 2">
    <name type="scientific">Anoxybacterium hadale</name>
    <dbReference type="NCBI Taxonomy" id="3408580"/>
    <lineage>
        <taxon>Bacteria</taxon>
        <taxon>Bacillati</taxon>
        <taxon>Bacillota</taxon>
        <taxon>Clostridia</taxon>
        <taxon>Peptostreptococcales</taxon>
        <taxon>Anaerovoracaceae</taxon>
        <taxon>Anoxybacterium</taxon>
    </lineage>
</organism>
<sequence>MSEILYFILFIAGLFMVIKGSDWFIDAAVWAAEVFRVPPLIIGATVISICTTMPETFVSGAASIMGEPAMALGNALGSIAVNNGLILAVLWIFSRPVIENRKEFLQNSIFLLTLLLLLMAVGLFFSQIGTLTGCVLILLLILYIIHNFRSARRLMDLDIQYDIVDDEKTRGDLHHDEQPEGVVYDETENDFDISARILTRKIIFFALGIGLVLLGSNLLVGSGIHIAELFQVPAVMIAVVFTSVGTSLPELITVITSIRKKATNLGLGNILGASILNIIQAVGISAVIAPISMTNEKSILNFQLPFLSFLILSIILIGSFSRQRLLRFGGCWLLALYVIYLSVNLLRERMPLFGPLIFGA</sequence>
<proteinExistence type="predicted"/>